<reference evidence="1 2" key="1">
    <citation type="journal article" date="2018" name="Sci. Rep.">
        <title>Genomic signatures of local adaptation to the degree of environmental predictability in rotifers.</title>
        <authorList>
            <person name="Franch-Gras L."/>
            <person name="Hahn C."/>
            <person name="Garcia-Roger E.M."/>
            <person name="Carmona M.J."/>
            <person name="Serra M."/>
            <person name="Gomez A."/>
        </authorList>
    </citation>
    <scope>NUCLEOTIDE SEQUENCE [LARGE SCALE GENOMIC DNA]</scope>
    <source>
        <strain evidence="1">HYR1</strain>
    </source>
</reference>
<dbReference type="EMBL" id="REGN01007073">
    <property type="protein sequence ID" value="RNA07354.1"/>
    <property type="molecule type" value="Genomic_DNA"/>
</dbReference>
<dbReference type="AlphaFoldDB" id="A0A3M7Q848"/>
<protein>
    <submittedName>
        <fullName evidence="1">Uncharacterized protein</fullName>
    </submittedName>
</protein>
<sequence>MIKIRKEFFFMRQKIVIERFLEKNKYKMCRRAKNLILCHDWTRNLNLIEQFLPQSFVQLFLLLKPSSQMYQINTTLSQVLCAHFQAVSQLLGQTKSNGHFTRLYQLIESLRERLRLGAKLMHRTNAYILHILLYLLDKLENFCLLLYEHYLTAFIHFTQVLFIFSAQIHSVNSLVYIVDHQMNIATLGARLLHCLHQVLQHLFGTLTIVVDLRMQRVVLGVAGILLDSQHQLIHRLDDSLGLLEINELFLGVDGHFGRGPDHIHHQALEVLGELGDQMG</sequence>
<keyword evidence="2" id="KW-1185">Reference proteome</keyword>
<name>A0A3M7Q848_BRAPC</name>
<evidence type="ECO:0000313" key="2">
    <source>
        <dbReference type="Proteomes" id="UP000276133"/>
    </source>
</evidence>
<proteinExistence type="predicted"/>
<comment type="caution">
    <text evidence="1">The sequence shown here is derived from an EMBL/GenBank/DDBJ whole genome shotgun (WGS) entry which is preliminary data.</text>
</comment>
<evidence type="ECO:0000313" key="1">
    <source>
        <dbReference type="EMBL" id="RNA07354.1"/>
    </source>
</evidence>
<gene>
    <name evidence="1" type="ORF">BpHYR1_021363</name>
</gene>
<accession>A0A3M7Q848</accession>
<organism evidence="1 2">
    <name type="scientific">Brachionus plicatilis</name>
    <name type="common">Marine rotifer</name>
    <name type="synonym">Brachionus muelleri</name>
    <dbReference type="NCBI Taxonomy" id="10195"/>
    <lineage>
        <taxon>Eukaryota</taxon>
        <taxon>Metazoa</taxon>
        <taxon>Spiralia</taxon>
        <taxon>Gnathifera</taxon>
        <taxon>Rotifera</taxon>
        <taxon>Eurotatoria</taxon>
        <taxon>Monogononta</taxon>
        <taxon>Pseudotrocha</taxon>
        <taxon>Ploima</taxon>
        <taxon>Brachionidae</taxon>
        <taxon>Brachionus</taxon>
    </lineage>
</organism>
<dbReference type="Proteomes" id="UP000276133">
    <property type="component" value="Unassembled WGS sequence"/>
</dbReference>